<evidence type="ECO:0000313" key="4">
    <source>
        <dbReference type="EMBL" id="CAD8167860.1"/>
    </source>
</evidence>
<comment type="caution">
    <text evidence="4">The sequence shown here is derived from an EMBL/GenBank/DDBJ whole genome shotgun (WGS) entry which is preliminary data.</text>
</comment>
<dbReference type="PROSITE" id="PS50005">
    <property type="entry name" value="TPR"/>
    <property type="match status" value="2"/>
</dbReference>
<keyword evidence="5" id="KW-1185">Reference proteome</keyword>
<dbReference type="EMBL" id="CAJJDO010000048">
    <property type="protein sequence ID" value="CAD8167860.1"/>
    <property type="molecule type" value="Genomic_DNA"/>
</dbReference>
<proteinExistence type="predicted"/>
<organism evidence="4 5">
    <name type="scientific">Paramecium pentaurelia</name>
    <dbReference type="NCBI Taxonomy" id="43138"/>
    <lineage>
        <taxon>Eukaryota</taxon>
        <taxon>Sar</taxon>
        <taxon>Alveolata</taxon>
        <taxon>Ciliophora</taxon>
        <taxon>Intramacronucleata</taxon>
        <taxon>Oligohymenophorea</taxon>
        <taxon>Peniculida</taxon>
        <taxon>Parameciidae</taxon>
        <taxon>Paramecium</taxon>
    </lineage>
</organism>
<protein>
    <recommendedName>
        <fullName evidence="6">Tetratricopeptide repeat protein</fullName>
    </recommendedName>
</protein>
<accession>A0A8S1URP7</accession>
<dbReference type="OrthoDB" id="433738at2759"/>
<dbReference type="Pfam" id="PF13181">
    <property type="entry name" value="TPR_8"/>
    <property type="match status" value="2"/>
</dbReference>
<name>A0A8S1URP7_9CILI</name>
<dbReference type="InterPro" id="IPR019734">
    <property type="entry name" value="TPR_rpt"/>
</dbReference>
<dbReference type="Pfam" id="PF14559">
    <property type="entry name" value="TPR_19"/>
    <property type="match status" value="1"/>
</dbReference>
<dbReference type="PANTHER" id="PTHR44943:SF4">
    <property type="entry name" value="TPR REPEAT-CONTAINING PROTEIN MJ0798"/>
    <property type="match status" value="1"/>
</dbReference>
<dbReference type="SMART" id="SM00028">
    <property type="entry name" value="TPR"/>
    <property type="match status" value="4"/>
</dbReference>
<evidence type="ECO:0000313" key="5">
    <source>
        <dbReference type="Proteomes" id="UP000689195"/>
    </source>
</evidence>
<feature type="repeat" description="TPR" evidence="3">
    <location>
        <begin position="207"/>
        <end position="240"/>
    </location>
</feature>
<evidence type="ECO:0000256" key="2">
    <source>
        <dbReference type="ARBA" id="ARBA00022803"/>
    </source>
</evidence>
<sequence length="408" mass="48664">MNQDSQFQQKQDFKCKDHPEKPALFWCKSIDCNENRIFCLICQKQNKHIKHYNGDVFSIDELNEFLIEKLKSSKGFISECELQMQSIIKSYNKLISGLQYKFCGLENKINQFEVYQKQQVLDSLIRQDEFMKYLKHNLEGIQQKFQKTIDDLFIKLELHLIQYQITDQQIKLNQNEYQKGISLNIKNEQNEAIQIFDKLLLIEPYNIEIMYQKANSLIQLNKLQDAQQIYQEIISINPKHEISLQKLGDILLNQKFYLQAQKYYEKCISINLNNSIVQFGIGECLRQTYQYNHALQYYLKAIQLDSSNKEFFYYYGKISMDDLINALLRKKHRLYLNKDTNIMLTKLDIFIGNKTDLFRQVINLISLRCLSQTENLITNEMIDQLCNSEFSTIRKLQRQKHRGYTYIV</sequence>
<dbReference type="PANTHER" id="PTHR44943">
    <property type="entry name" value="CELLULOSE SYNTHASE OPERON PROTEIN C"/>
    <property type="match status" value="1"/>
</dbReference>
<evidence type="ECO:0000256" key="3">
    <source>
        <dbReference type="PROSITE-ProRule" id="PRU00339"/>
    </source>
</evidence>
<dbReference type="Proteomes" id="UP000689195">
    <property type="component" value="Unassembled WGS sequence"/>
</dbReference>
<evidence type="ECO:0008006" key="6">
    <source>
        <dbReference type="Google" id="ProtNLM"/>
    </source>
</evidence>
<dbReference type="AlphaFoldDB" id="A0A8S1URP7"/>
<dbReference type="InterPro" id="IPR051685">
    <property type="entry name" value="Ycf3/AcsC/BcsC/TPR_MFPF"/>
</dbReference>
<feature type="repeat" description="TPR" evidence="3">
    <location>
        <begin position="275"/>
        <end position="308"/>
    </location>
</feature>
<keyword evidence="1" id="KW-0677">Repeat</keyword>
<reference evidence="4" key="1">
    <citation type="submission" date="2021-01" db="EMBL/GenBank/DDBJ databases">
        <authorList>
            <consortium name="Genoscope - CEA"/>
            <person name="William W."/>
        </authorList>
    </citation>
    <scope>NUCLEOTIDE SEQUENCE</scope>
</reference>
<keyword evidence="2 3" id="KW-0802">TPR repeat</keyword>
<evidence type="ECO:0000256" key="1">
    <source>
        <dbReference type="ARBA" id="ARBA00022737"/>
    </source>
</evidence>
<gene>
    <name evidence="4" type="ORF">PPENT_87.1.T0480047</name>
</gene>